<name>A0A178ZKV1_9EURO</name>
<proteinExistence type="predicted"/>
<accession>A0A178ZKV1</accession>
<evidence type="ECO:0000313" key="1">
    <source>
        <dbReference type="EMBL" id="OAP60419.1"/>
    </source>
</evidence>
<gene>
    <name evidence="1" type="ORF">AYL99_05421</name>
</gene>
<sequence>MSVIGISPSDIVGGVRVATKAIGALKSGTGAQAQYQESKQSHDELHTAAQALSATFSSLDVPSAASLGQSFDQLLKTHQLRQKDMQKYEEALGQGSSSKKTRGIPQKLRWVFHGDKELRESDARNRPAVDAAILRTLQ</sequence>
<protein>
    <submittedName>
        <fullName evidence="1">Uncharacterized protein</fullName>
    </submittedName>
</protein>
<dbReference type="OrthoDB" id="10636708at2759"/>
<dbReference type="RefSeq" id="XP_018693786.1">
    <property type="nucleotide sequence ID" value="XM_018836933.1"/>
</dbReference>
<comment type="caution">
    <text evidence="1">The sequence shown here is derived from an EMBL/GenBank/DDBJ whole genome shotgun (WGS) entry which is preliminary data.</text>
</comment>
<dbReference type="PANTHER" id="PTHR38886">
    <property type="entry name" value="SESA DOMAIN-CONTAINING PROTEIN"/>
    <property type="match status" value="1"/>
</dbReference>
<reference evidence="1 2" key="1">
    <citation type="submission" date="2016-04" db="EMBL/GenBank/DDBJ databases">
        <title>Draft genome of Fonsecaea erecta CBS 125763.</title>
        <authorList>
            <person name="Weiss V.A."/>
            <person name="Vicente V.A."/>
            <person name="Raittz R.T."/>
            <person name="Moreno L.F."/>
            <person name="De Souza E.M."/>
            <person name="Pedrosa F.O."/>
            <person name="Steffens M.B."/>
            <person name="Faoro H."/>
            <person name="Tadra-Sfeir M.Z."/>
            <person name="Najafzadeh M.J."/>
            <person name="Felipe M.S."/>
            <person name="Teixeira M."/>
            <person name="Sun J."/>
            <person name="Xi L."/>
            <person name="Gomes R."/>
            <person name="De Azevedo C.M."/>
            <person name="Salgado C.G."/>
            <person name="Da Silva M.B."/>
            <person name="Nascimento M.F."/>
            <person name="Queiroz-Telles F."/>
            <person name="Attili D.S."/>
            <person name="Gorbushina A."/>
        </authorList>
    </citation>
    <scope>NUCLEOTIDE SEQUENCE [LARGE SCALE GENOMIC DNA]</scope>
    <source>
        <strain evidence="1 2">CBS 125763</strain>
    </source>
</reference>
<dbReference type="STRING" id="1367422.A0A178ZKV1"/>
<evidence type="ECO:0000313" key="2">
    <source>
        <dbReference type="Proteomes" id="UP000078343"/>
    </source>
</evidence>
<dbReference type="Proteomes" id="UP000078343">
    <property type="component" value="Unassembled WGS sequence"/>
</dbReference>
<dbReference type="GeneID" id="30009589"/>
<dbReference type="EMBL" id="LVYI01000004">
    <property type="protein sequence ID" value="OAP60419.1"/>
    <property type="molecule type" value="Genomic_DNA"/>
</dbReference>
<dbReference type="PANTHER" id="PTHR38886:SF1">
    <property type="entry name" value="NACHT-NTPASE AND P-LOOP NTPASES N-TERMINAL DOMAIN-CONTAINING PROTEIN"/>
    <property type="match status" value="1"/>
</dbReference>
<organism evidence="1 2">
    <name type="scientific">Fonsecaea erecta</name>
    <dbReference type="NCBI Taxonomy" id="1367422"/>
    <lineage>
        <taxon>Eukaryota</taxon>
        <taxon>Fungi</taxon>
        <taxon>Dikarya</taxon>
        <taxon>Ascomycota</taxon>
        <taxon>Pezizomycotina</taxon>
        <taxon>Eurotiomycetes</taxon>
        <taxon>Chaetothyriomycetidae</taxon>
        <taxon>Chaetothyriales</taxon>
        <taxon>Herpotrichiellaceae</taxon>
        <taxon>Fonsecaea</taxon>
    </lineage>
</organism>
<dbReference type="AlphaFoldDB" id="A0A178ZKV1"/>
<keyword evidence="2" id="KW-1185">Reference proteome</keyword>